<feature type="region of interest" description="Disordered" evidence="1">
    <location>
        <begin position="1630"/>
        <end position="1655"/>
    </location>
</feature>
<evidence type="ECO:0000313" key="3">
    <source>
        <dbReference type="EMBL" id="CAL1598387.1"/>
    </source>
</evidence>
<feature type="region of interest" description="Disordered" evidence="1">
    <location>
        <begin position="300"/>
        <end position="431"/>
    </location>
</feature>
<feature type="region of interest" description="Disordered" evidence="1">
    <location>
        <begin position="1014"/>
        <end position="1296"/>
    </location>
</feature>
<dbReference type="InterPro" id="IPR046616">
    <property type="entry name" value="DUF6729"/>
</dbReference>
<accession>A0AAV2LDW6</accession>
<feature type="compositionally biased region" description="Polar residues" evidence="1">
    <location>
        <begin position="309"/>
        <end position="321"/>
    </location>
</feature>
<evidence type="ECO:0000259" key="2">
    <source>
        <dbReference type="Pfam" id="PF20499"/>
    </source>
</evidence>
<dbReference type="PANTHER" id="PTHR24401">
    <property type="entry name" value="SI:CH211-243P7.3-RELATED"/>
    <property type="match status" value="1"/>
</dbReference>
<organism evidence="3 4">
    <name type="scientific">Knipowitschia caucasica</name>
    <name type="common">Caucasian dwarf goby</name>
    <name type="synonym">Pomatoschistus caucasicus</name>
    <dbReference type="NCBI Taxonomy" id="637954"/>
    <lineage>
        <taxon>Eukaryota</taxon>
        <taxon>Metazoa</taxon>
        <taxon>Chordata</taxon>
        <taxon>Craniata</taxon>
        <taxon>Vertebrata</taxon>
        <taxon>Euteleostomi</taxon>
        <taxon>Actinopterygii</taxon>
        <taxon>Neopterygii</taxon>
        <taxon>Teleostei</taxon>
        <taxon>Neoteleostei</taxon>
        <taxon>Acanthomorphata</taxon>
        <taxon>Gobiaria</taxon>
        <taxon>Gobiiformes</taxon>
        <taxon>Gobioidei</taxon>
        <taxon>Gobiidae</taxon>
        <taxon>Gobiinae</taxon>
        <taxon>Knipowitschia</taxon>
    </lineage>
</organism>
<sequence length="1672" mass="183079">MYAFPVFRKTSEGQLLMGPTEEANRSEIVVAGRARCKEEVLAEATAFVRQNGGNPGDQSLVLAHCKLQFGKHQGQRFLWLLENSLGYAVYLVSSIMGEEERDNPLSANKHLFLRYTSQIREVGEAVEVYLKKQAMLQEAQRTGDSGYLMVEFGDFKGRSMKEVYEDPSKKAQSLITYLRKAKARPNTNMALFKAYVLKRQAPAHLPTTTMPAASAPSAAVPTATVCVPPPPAATQSRPLLVANVKALLARGKHLSASQLAQKILSPAKPSVGPRRPPASEPAARRQLFTCDSAAGDFLEEEDDEEMATVASQAEEQLPQATAASRGPALAPPRAPALAPPRAPALAPPRAPALAPPRAPALAPPRAPALAPPRAPALAPPRAPALAPPRAPALAPPRAPALAPPRAPALAPPRVPGPAAAPAPPALWTPGQVSHPPAELPGYWKEQLLSFQQDWIRKTLFRANTKTGKPELTPHPNFWWYPPQPPTVFTQPPASPDIFFCRPLFLWMPLKMWSIPLVCVQPACSNHKLTAAGIYRTVRKVLDIDGWYDMATEYLECKGCKKKYPAWSEDILGQLDMGHRRKFPAILTYRYSCDYRVVIMMRERTRGNSVTQLHKKLQEQHTSAWDVLSRLPEVKAKITSVFGSVLKMDSTKKVTKKLAGAAANTAGWCSNVGNEHGQVLVSVLTAAEGHGLWPMAAGLMKRYREAGVAPPAIMRHHRGSSLYGTFMTRLSRCIFELDPEDVAALRLAKQGELQARGAGPVSEKALDKLITRKELSLHCRKRTRGVEETTRRIRALIEEMDSEKGRDTLGVPLLDHERIQQVWIDQQRHIACIQDPEGFPLYQKTGTLKKGGVELRCYRCARGSTSLESFHLHLNRFIPGTSASDAHFQAYLLEGLMRWNQDRMDEAVGGKTDLRTYSSADREAMDRLSRKVLKTSLDEHYQPPGAYTGELLGMEYLYSQSGKSLSVMDNPEEEDRLVEQMDDEVVQDEGFVEEEPEDLTVPVLYDAIETVPVHSSGSQAFNPCPSAPGPSSLQPPTSSQGQLRPAQPPLQSPQLHPAQPPLQSPQLRPAQPPLQSPQLRPAQPPLQSPQLRPAQPPLQSPQLHPAQPPLQSPQLRPAQPPLQSPQLRPAQPPLQSPQLRPAQPPLQSPQLRPAQPPLQSPQLHPAQPPLQSPQLHPAQPPLQSPQLRPAQPPLQSPQLRPAQPPLQSPQLRPAQPPLQSPQLRPAHPPLQSPQLRPAQPPLQSPQLRPAQPPLQSPQLRPAQPPLQSPPQPSAQPSAASGPATSTGSSVADQAPAPVLGPSGVAGWDKVQDLAEYLVSLRQALYLDEQQVTEVIRLWTALPDGDKRKIHYQPRHQPKLTHGRFKLPKNTGVTPGVDSVKRCLIGHPGGPAQWPSTSRLVEAMCIKLCALHKSPTKKDGVRLPRWTKVLNEYHHIRDLVLNCHTLMEATSLQLFVLNQRTLTQWFNRRENSQEVTVLSQGLAAEDCLAVASSQLPAPRESLDEAPSTSGARHEFVLPPNRAGQVRPGKRPASATVVRPITPAAPLPPAPLPQFFVLNPVPTLISKGAGGPSAAPLLAPTPVAPAPTAPVSVPRSTQSNRRRRAEEEASGAHKRRYVREAAFNKCSKCGQPKTKEFGHSRFGSATFCPSVSGGKSREEWLVEQRQQKTHGQPPL</sequence>
<dbReference type="EMBL" id="OZ035844">
    <property type="protein sequence ID" value="CAL1598387.1"/>
    <property type="molecule type" value="Genomic_DNA"/>
</dbReference>
<gene>
    <name evidence="3" type="ORF">KC01_LOCUS26781</name>
</gene>
<dbReference type="Proteomes" id="UP001497482">
    <property type="component" value="Chromosome 22"/>
</dbReference>
<protein>
    <recommendedName>
        <fullName evidence="2">DUF6729 domain-containing protein</fullName>
    </recommendedName>
</protein>
<feature type="compositionally biased region" description="Polar residues" evidence="1">
    <location>
        <begin position="1028"/>
        <end position="1041"/>
    </location>
</feature>
<proteinExistence type="predicted"/>
<name>A0AAV2LDW6_KNICA</name>
<feature type="domain" description="DUF6729" evidence="2">
    <location>
        <begin position="443"/>
        <end position="624"/>
    </location>
</feature>
<keyword evidence="4" id="KW-1185">Reference proteome</keyword>
<feature type="compositionally biased region" description="Low complexity" evidence="1">
    <location>
        <begin position="1273"/>
        <end position="1282"/>
    </location>
</feature>
<evidence type="ECO:0000256" key="1">
    <source>
        <dbReference type="SAM" id="MobiDB-lite"/>
    </source>
</evidence>
<feature type="compositionally biased region" description="Pro residues" evidence="1">
    <location>
        <begin position="329"/>
        <end position="426"/>
    </location>
</feature>
<dbReference type="Pfam" id="PF20499">
    <property type="entry name" value="DUF6729"/>
    <property type="match status" value="1"/>
</dbReference>
<feature type="region of interest" description="Disordered" evidence="1">
    <location>
        <begin position="265"/>
        <end position="286"/>
    </location>
</feature>
<feature type="compositionally biased region" description="Pro residues" evidence="1">
    <location>
        <begin position="1261"/>
        <end position="1272"/>
    </location>
</feature>
<reference evidence="3 4" key="1">
    <citation type="submission" date="2024-04" db="EMBL/GenBank/DDBJ databases">
        <authorList>
            <person name="Waldvogel A.-M."/>
            <person name="Schoenle A."/>
        </authorList>
    </citation>
    <scope>NUCLEOTIDE SEQUENCE [LARGE SCALE GENOMIC DNA]</scope>
</reference>
<feature type="region of interest" description="Disordered" evidence="1">
    <location>
        <begin position="1573"/>
        <end position="1610"/>
    </location>
</feature>
<dbReference type="PANTHER" id="PTHR24401:SF29">
    <property type="entry name" value="SI:CH211-243P7.3-RELATED"/>
    <property type="match status" value="1"/>
</dbReference>
<feature type="region of interest" description="Disordered" evidence="1">
    <location>
        <begin position="1493"/>
        <end position="1532"/>
    </location>
</feature>
<evidence type="ECO:0000313" key="4">
    <source>
        <dbReference type="Proteomes" id="UP001497482"/>
    </source>
</evidence>